<dbReference type="PROSITE" id="PS00028">
    <property type="entry name" value="ZINC_FINGER_C2H2_1"/>
    <property type="match status" value="1"/>
</dbReference>
<dbReference type="SMART" id="SM00355">
    <property type="entry name" value="ZnF_C2H2"/>
    <property type="match status" value="2"/>
</dbReference>
<keyword evidence="4 7" id="KW-0863">Zinc-finger</keyword>
<keyword evidence="10" id="KW-1185">Reference proteome</keyword>
<sequence length="403" mass="45100">MRRGRPRLRVAPCKFCHKQFKRSEHLQRHERIHTQEKPFACRCGQSFSRRDLLTRHSRQAHQQDQDQDDEIQCAAQNSPGEMILSTPDSPLGAAPLPPSPLQVLQEEQAIGVENGVPEQGIEMEQVMEAGTERRTVAPVETTTDLELDPSNLSTTPDLLLGATDGLEAFDFLWNDFPADGQPLPATFLNTDLSLVDISQQYSHLPSTLPPHHPAIPQAAPQVDIGSSRDIPTDPNLNVPININLSQDISQTHPMVSRLPSLKPSSSSRPSALGSSTSYQPFLASGQISSAYPWRILPEQYQDLAQRVASLTRTIPHPFSFPSRHTLSRYLEGYFRGFHAYIPILHIATLTLNNLGPELTLALAAVRALYCFEHIKGIELYYVSKVLINRRLDQFYEGTISHLW</sequence>
<accession>A0AAE8SQ16</accession>
<dbReference type="Gene3D" id="3.30.160.60">
    <property type="entry name" value="Classic Zinc Finger"/>
    <property type="match status" value="2"/>
</dbReference>
<dbReference type="PANTHER" id="PTHR40626:SF10">
    <property type="entry name" value="C2H2-TYPE DOMAIN-CONTAINING PROTEIN"/>
    <property type="match status" value="1"/>
</dbReference>
<evidence type="ECO:0000256" key="4">
    <source>
        <dbReference type="ARBA" id="ARBA00022771"/>
    </source>
</evidence>
<name>A0AAE8SQ16_9HYPO</name>
<evidence type="ECO:0000313" key="9">
    <source>
        <dbReference type="EMBL" id="SPJ91983.1"/>
    </source>
</evidence>
<dbReference type="SUPFAM" id="SSF57667">
    <property type="entry name" value="beta-beta-alpha zinc fingers"/>
    <property type="match status" value="1"/>
</dbReference>
<dbReference type="Proteomes" id="UP001187734">
    <property type="component" value="Unassembled WGS sequence"/>
</dbReference>
<evidence type="ECO:0000256" key="1">
    <source>
        <dbReference type="ARBA" id="ARBA00004123"/>
    </source>
</evidence>
<dbReference type="GO" id="GO:0000981">
    <property type="term" value="F:DNA-binding transcription factor activity, RNA polymerase II-specific"/>
    <property type="evidence" value="ECO:0007669"/>
    <property type="project" value="InterPro"/>
</dbReference>
<keyword evidence="6" id="KW-0539">Nucleus</keyword>
<comment type="caution">
    <text evidence="9">The sequence shown here is derived from an EMBL/GenBank/DDBJ whole genome shotgun (WGS) entry which is preliminary data.</text>
</comment>
<dbReference type="GO" id="GO:0008270">
    <property type="term" value="F:zinc ion binding"/>
    <property type="evidence" value="ECO:0007669"/>
    <property type="project" value="UniProtKB-KW"/>
</dbReference>
<dbReference type="InterPro" id="IPR013087">
    <property type="entry name" value="Znf_C2H2_type"/>
</dbReference>
<protein>
    <recommendedName>
        <fullName evidence="8">C2H2-type domain-containing protein</fullName>
    </recommendedName>
</protein>
<dbReference type="GO" id="GO:0000978">
    <property type="term" value="F:RNA polymerase II cis-regulatory region sequence-specific DNA binding"/>
    <property type="evidence" value="ECO:0007669"/>
    <property type="project" value="InterPro"/>
</dbReference>
<evidence type="ECO:0000256" key="2">
    <source>
        <dbReference type="ARBA" id="ARBA00022723"/>
    </source>
</evidence>
<keyword evidence="3" id="KW-0677">Repeat</keyword>
<dbReference type="GO" id="GO:0005634">
    <property type="term" value="C:nucleus"/>
    <property type="evidence" value="ECO:0007669"/>
    <property type="project" value="UniProtKB-SubCell"/>
</dbReference>
<dbReference type="FunFam" id="3.30.160.60:FF:002343">
    <property type="entry name" value="Zinc finger protein 33A"/>
    <property type="match status" value="1"/>
</dbReference>
<dbReference type="GO" id="GO:0000785">
    <property type="term" value="C:chromatin"/>
    <property type="evidence" value="ECO:0007669"/>
    <property type="project" value="TreeGrafter"/>
</dbReference>
<dbReference type="Pfam" id="PF00096">
    <property type="entry name" value="zf-C2H2"/>
    <property type="match status" value="1"/>
</dbReference>
<evidence type="ECO:0000313" key="10">
    <source>
        <dbReference type="Proteomes" id="UP001187734"/>
    </source>
</evidence>
<feature type="domain" description="C2H2-type" evidence="8">
    <location>
        <begin position="39"/>
        <end position="66"/>
    </location>
</feature>
<organism evidence="9 10">
    <name type="scientific">Fusarium torulosum</name>
    <dbReference type="NCBI Taxonomy" id="33205"/>
    <lineage>
        <taxon>Eukaryota</taxon>
        <taxon>Fungi</taxon>
        <taxon>Dikarya</taxon>
        <taxon>Ascomycota</taxon>
        <taxon>Pezizomycotina</taxon>
        <taxon>Sordariomycetes</taxon>
        <taxon>Hypocreomycetidae</taxon>
        <taxon>Hypocreales</taxon>
        <taxon>Nectriaceae</taxon>
        <taxon>Fusarium</taxon>
    </lineage>
</organism>
<comment type="subcellular location">
    <subcellularLocation>
        <location evidence="1">Nucleus</location>
    </subcellularLocation>
</comment>
<dbReference type="InterPro" id="IPR036236">
    <property type="entry name" value="Znf_C2H2_sf"/>
</dbReference>
<dbReference type="AlphaFoldDB" id="A0AAE8SQ16"/>
<gene>
    <name evidence="9" type="ORF">FTOL_13637</name>
</gene>
<keyword evidence="5" id="KW-0862">Zinc</keyword>
<dbReference type="PANTHER" id="PTHR40626">
    <property type="entry name" value="MIP31509P"/>
    <property type="match status" value="1"/>
</dbReference>
<feature type="domain" description="C2H2-type" evidence="8">
    <location>
        <begin position="11"/>
        <end position="38"/>
    </location>
</feature>
<proteinExistence type="predicted"/>
<evidence type="ECO:0000256" key="6">
    <source>
        <dbReference type="ARBA" id="ARBA00023242"/>
    </source>
</evidence>
<reference evidence="9" key="1">
    <citation type="submission" date="2018-03" db="EMBL/GenBank/DDBJ databases">
        <authorList>
            <person name="Guldener U."/>
        </authorList>
    </citation>
    <scope>NUCLEOTIDE SEQUENCE</scope>
</reference>
<keyword evidence="2" id="KW-0479">Metal-binding</keyword>
<evidence type="ECO:0000256" key="3">
    <source>
        <dbReference type="ARBA" id="ARBA00022737"/>
    </source>
</evidence>
<evidence type="ECO:0000259" key="8">
    <source>
        <dbReference type="PROSITE" id="PS50157"/>
    </source>
</evidence>
<evidence type="ECO:0000256" key="5">
    <source>
        <dbReference type="ARBA" id="ARBA00022833"/>
    </source>
</evidence>
<dbReference type="PROSITE" id="PS50157">
    <property type="entry name" value="ZINC_FINGER_C2H2_2"/>
    <property type="match status" value="2"/>
</dbReference>
<dbReference type="EMBL" id="ONZP01000919">
    <property type="protein sequence ID" value="SPJ91983.1"/>
    <property type="molecule type" value="Genomic_DNA"/>
</dbReference>
<dbReference type="InterPro" id="IPR051059">
    <property type="entry name" value="VerF-like"/>
</dbReference>
<evidence type="ECO:0000256" key="7">
    <source>
        <dbReference type="PROSITE-ProRule" id="PRU00042"/>
    </source>
</evidence>